<keyword evidence="1" id="KW-1133">Transmembrane helix</keyword>
<proteinExistence type="predicted"/>
<organism evidence="2">
    <name type="scientific">Proboscia inermis</name>
    <dbReference type="NCBI Taxonomy" id="420281"/>
    <lineage>
        <taxon>Eukaryota</taxon>
        <taxon>Sar</taxon>
        <taxon>Stramenopiles</taxon>
        <taxon>Ochrophyta</taxon>
        <taxon>Bacillariophyta</taxon>
        <taxon>Coscinodiscophyceae</taxon>
        <taxon>Rhizosoleniophycidae</taxon>
        <taxon>Rhizosoleniales</taxon>
        <taxon>Rhizosoleniaceae</taxon>
        <taxon>Proboscia</taxon>
    </lineage>
</organism>
<feature type="transmembrane region" description="Helical" evidence="1">
    <location>
        <begin position="27"/>
        <end position="48"/>
    </location>
</feature>
<accession>A0A7S0GBP6</accession>
<dbReference type="AlphaFoldDB" id="A0A7S0GBP6"/>
<reference evidence="2" key="1">
    <citation type="submission" date="2021-01" db="EMBL/GenBank/DDBJ databases">
        <authorList>
            <person name="Corre E."/>
            <person name="Pelletier E."/>
            <person name="Niang G."/>
            <person name="Scheremetjew M."/>
            <person name="Finn R."/>
            <person name="Kale V."/>
            <person name="Holt S."/>
            <person name="Cochrane G."/>
            <person name="Meng A."/>
            <person name="Brown T."/>
            <person name="Cohen L."/>
        </authorList>
    </citation>
    <scope>NUCLEOTIDE SEQUENCE</scope>
    <source>
        <strain evidence="2">CCAP1064/1</strain>
    </source>
</reference>
<name>A0A7S0GBP6_9STRA</name>
<keyword evidence="1" id="KW-0472">Membrane</keyword>
<sequence>MNLEGELFEHGDMDQNNVTQTEPHAPMLVSLIVTVSTSCAIAAWFNYLQSHTTYLPQLLFYTRLTFDLLGGPAKLIHCCQLHSSFVVSMLAISGGLIFVPLFFMSAIEEGLLAHGFEYHRRVVCNPGGRFEFRSRYHARITEAVGEHVCVCGQEVC</sequence>
<protein>
    <submittedName>
        <fullName evidence="2">Uncharacterized protein</fullName>
    </submittedName>
</protein>
<evidence type="ECO:0000313" key="2">
    <source>
        <dbReference type="EMBL" id="CAD8414420.1"/>
    </source>
</evidence>
<feature type="transmembrane region" description="Helical" evidence="1">
    <location>
        <begin position="84"/>
        <end position="107"/>
    </location>
</feature>
<evidence type="ECO:0000256" key="1">
    <source>
        <dbReference type="SAM" id="Phobius"/>
    </source>
</evidence>
<gene>
    <name evidence="2" type="ORF">PINE0816_LOCUS10554</name>
</gene>
<keyword evidence="1" id="KW-0812">Transmembrane</keyword>
<dbReference type="EMBL" id="HBEL01022568">
    <property type="protein sequence ID" value="CAD8414420.1"/>
    <property type="molecule type" value="Transcribed_RNA"/>
</dbReference>